<dbReference type="Pfam" id="PF10551">
    <property type="entry name" value="MULE"/>
    <property type="match status" value="1"/>
</dbReference>
<reference evidence="6" key="2">
    <citation type="journal article" date="2023" name="BMC Genomics">
        <title>Pest status, molecular evolution, and epigenetic factors derived from the genome assembly of Frankliniella fusca, a thysanopteran phytovirus vector.</title>
        <authorList>
            <person name="Catto M.A."/>
            <person name="Labadie P.E."/>
            <person name="Jacobson A.L."/>
            <person name="Kennedy G.G."/>
            <person name="Srinivasan R."/>
            <person name="Hunt B.G."/>
        </authorList>
    </citation>
    <scope>NUCLEOTIDE SEQUENCE</scope>
    <source>
        <strain evidence="6">PL_HMW_Pooled</strain>
    </source>
</reference>
<dbReference type="EMBL" id="JAHWGI010001064">
    <property type="protein sequence ID" value="KAK3922078.1"/>
    <property type="molecule type" value="Genomic_DNA"/>
</dbReference>
<evidence type="ECO:0000256" key="1">
    <source>
        <dbReference type="SAM" id="SignalP"/>
    </source>
</evidence>
<dbReference type="EMBL" id="JAHWGI010001345">
    <property type="protein sequence ID" value="KAK3928690.1"/>
    <property type="molecule type" value="Genomic_DNA"/>
</dbReference>
<dbReference type="Gene3D" id="2.20.25.240">
    <property type="match status" value="1"/>
</dbReference>
<keyword evidence="1" id="KW-0732">Signal</keyword>
<dbReference type="EMBL" id="JAHWGI010000080">
    <property type="protein sequence ID" value="KAK3908832.1"/>
    <property type="molecule type" value="Genomic_DNA"/>
</dbReference>
<name>A0AAE1HVH2_9NEOP</name>
<protein>
    <submittedName>
        <fullName evidence="6">Protein FAR1-RELATED SEQUENCE 12</fullName>
    </submittedName>
</protein>
<proteinExistence type="predicted"/>
<evidence type="ECO:0000313" key="5">
    <source>
        <dbReference type="EMBL" id="KAK3922078.1"/>
    </source>
</evidence>
<feature type="chain" id="PRO_5042442864" evidence="1">
    <location>
        <begin position="27"/>
        <end position="522"/>
    </location>
</feature>
<accession>A0AAE1HVH2</accession>
<evidence type="ECO:0000313" key="4">
    <source>
        <dbReference type="EMBL" id="KAK3920404.1"/>
    </source>
</evidence>
<keyword evidence="9" id="KW-1185">Reference proteome</keyword>
<reference evidence="6" key="1">
    <citation type="submission" date="2021-07" db="EMBL/GenBank/DDBJ databases">
        <authorList>
            <person name="Catto M.A."/>
            <person name="Jacobson A."/>
            <person name="Kennedy G."/>
            <person name="Labadie P."/>
            <person name="Hunt B.G."/>
            <person name="Srinivasan R."/>
        </authorList>
    </citation>
    <scope>NUCLEOTIDE SEQUENCE</scope>
    <source>
        <strain evidence="6">PL_HMW_Pooled</strain>
        <tissue evidence="6">Head</tissue>
    </source>
</reference>
<feature type="signal peptide" evidence="1">
    <location>
        <begin position="1"/>
        <end position="26"/>
    </location>
</feature>
<dbReference type="EMBL" id="JAHWGI010001320">
    <property type="protein sequence ID" value="KAK3928163.1"/>
    <property type="molecule type" value="Genomic_DNA"/>
</dbReference>
<dbReference type="EMBL" id="JAHWGI010001322">
    <property type="protein sequence ID" value="KAK3928189.1"/>
    <property type="molecule type" value="Genomic_DNA"/>
</dbReference>
<evidence type="ECO:0000313" key="9">
    <source>
        <dbReference type="Proteomes" id="UP001219518"/>
    </source>
</evidence>
<evidence type="ECO:0000313" key="7">
    <source>
        <dbReference type="EMBL" id="KAK3928189.1"/>
    </source>
</evidence>
<dbReference type="Proteomes" id="UP001219518">
    <property type="component" value="Unassembled WGS sequence"/>
</dbReference>
<comment type="caution">
    <text evidence="6">The sequence shown here is derived from an EMBL/GenBank/DDBJ whole genome shotgun (WGS) entry which is preliminary data.</text>
</comment>
<evidence type="ECO:0000259" key="2">
    <source>
        <dbReference type="Pfam" id="PF10551"/>
    </source>
</evidence>
<dbReference type="AlphaFoldDB" id="A0AAE1HVH2"/>
<evidence type="ECO:0000313" key="3">
    <source>
        <dbReference type="EMBL" id="KAK3908832.1"/>
    </source>
</evidence>
<evidence type="ECO:0000313" key="6">
    <source>
        <dbReference type="EMBL" id="KAK3928163.1"/>
    </source>
</evidence>
<feature type="domain" description="MULE transposase" evidence="2">
    <location>
        <begin position="238"/>
        <end position="313"/>
    </location>
</feature>
<dbReference type="EMBL" id="JAHWGI010000997">
    <property type="protein sequence ID" value="KAK3920404.1"/>
    <property type="molecule type" value="Genomic_DNA"/>
</dbReference>
<organism evidence="6 9">
    <name type="scientific">Frankliniella fusca</name>
    <dbReference type="NCBI Taxonomy" id="407009"/>
    <lineage>
        <taxon>Eukaryota</taxon>
        <taxon>Metazoa</taxon>
        <taxon>Ecdysozoa</taxon>
        <taxon>Arthropoda</taxon>
        <taxon>Hexapoda</taxon>
        <taxon>Insecta</taxon>
        <taxon>Pterygota</taxon>
        <taxon>Neoptera</taxon>
        <taxon>Paraneoptera</taxon>
        <taxon>Thysanoptera</taxon>
        <taxon>Terebrantia</taxon>
        <taxon>Thripoidea</taxon>
        <taxon>Thripidae</taxon>
        <taxon>Frankliniella</taxon>
    </lineage>
</organism>
<evidence type="ECO:0000313" key="8">
    <source>
        <dbReference type="EMBL" id="KAK3928690.1"/>
    </source>
</evidence>
<dbReference type="InterPro" id="IPR018289">
    <property type="entry name" value="MULE_transposase_dom"/>
</dbReference>
<sequence>MSTSMGPRIHLLCLFFLVLAGDAVRGVRLICENGYQAGSHYYHLGNGGFAYHASYETWTSIYFKCVFYERGCRGRAIFKPDQRFTETAPHNHPADPDFVGKRHFRENLLGEIRNNPRFVGYQEVLDQFRSDRRYSRKVRSKMTLRGLRSCMYKTRMNKYPNLPYTMRELTRCLLQHPNVSQTIDETENLYAGSVTARDGSHHVALFSPRMLQFMSRIKAIQSDGTFGSRPALPASSQLFVLVTTWRNSVIPLGCFLMESRTKAAYDAVFQLLKELCPNFRPEVIMSDWEYPQQAAWQEAFPAAQLQGCLWHLCRAFVRKAKTLHLLRYRNDLPTLLNYVRKATAISLLPRQFFAPALEVLRAAVLQEDRLLAYLLRPFFEYVETRWINNRYRSNWMSLFNADIRTNNACETTNRMLRRKTGAYRPNVFLFIQSWATLENNASLDCELLGGGGDSRRTRRWQSVYTDRQLKALCRDLELDIFHDQNVTLSGFLSRASHLFHGAFNEHVMDAIGRGVRNANAVL</sequence>
<gene>
    <name evidence="4" type="ORF">KUF71_009691</name>
    <name evidence="5" type="ORF">KUF71_011254</name>
    <name evidence="6" type="ORF">KUF71_016512</name>
    <name evidence="7" type="ORF">KUF71_016538</name>
    <name evidence="8" type="ORF">KUF71_016914</name>
    <name evidence="3" type="ORF">KUF71_019087</name>
</gene>